<dbReference type="InterPro" id="IPR019533">
    <property type="entry name" value="Peptidase_S26"/>
</dbReference>
<feature type="region of interest" description="Disordered" evidence="2">
    <location>
        <begin position="176"/>
        <end position="208"/>
    </location>
</feature>
<evidence type="ECO:0000256" key="2">
    <source>
        <dbReference type="SAM" id="MobiDB-lite"/>
    </source>
</evidence>
<keyword evidence="3" id="KW-0472">Membrane</keyword>
<evidence type="ECO:0000256" key="3">
    <source>
        <dbReference type="SAM" id="Phobius"/>
    </source>
</evidence>
<reference evidence="5" key="1">
    <citation type="journal article" date="2019" name="Int. J. Syst. Evol. Microbiol.">
        <title>The Global Catalogue of Microorganisms (GCM) 10K type strain sequencing project: providing services to taxonomists for standard genome sequencing and annotation.</title>
        <authorList>
            <consortium name="The Broad Institute Genomics Platform"/>
            <consortium name="The Broad Institute Genome Sequencing Center for Infectious Disease"/>
            <person name="Wu L."/>
            <person name="Ma J."/>
        </authorList>
    </citation>
    <scope>NUCLEOTIDE SEQUENCE [LARGE SCALE GENOMIC DNA]</scope>
    <source>
        <strain evidence="5">JCM 16540</strain>
    </source>
</reference>
<dbReference type="EC" id="3.4.21.89" evidence="1"/>
<gene>
    <name evidence="4" type="ORF">GCM10022197_24120</name>
</gene>
<dbReference type="PANTHER" id="PTHR10806">
    <property type="entry name" value="SIGNAL PEPTIDASE COMPLEX CATALYTIC SUBUNIT SEC11"/>
    <property type="match status" value="1"/>
</dbReference>
<dbReference type="Proteomes" id="UP001500767">
    <property type="component" value="Unassembled WGS sequence"/>
</dbReference>
<dbReference type="PANTHER" id="PTHR10806:SF6">
    <property type="entry name" value="SIGNAL PEPTIDASE COMPLEX CATALYTIC SUBUNIT SEC11"/>
    <property type="match status" value="1"/>
</dbReference>
<organism evidence="4 5">
    <name type="scientific">Microlunatus spumicola</name>
    <dbReference type="NCBI Taxonomy" id="81499"/>
    <lineage>
        <taxon>Bacteria</taxon>
        <taxon>Bacillati</taxon>
        <taxon>Actinomycetota</taxon>
        <taxon>Actinomycetes</taxon>
        <taxon>Propionibacteriales</taxon>
        <taxon>Propionibacteriaceae</taxon>
        <taxon>Microlunatus</taxon>
    </lineage>
</organism>
<dbReference type="RefSeq" id="WP_204910458.1">
    <property type="nucleotide sequence ID" value="NZ_BAAAYR010000002.1"/>
</dbReference>
<feature type="transmembrane region" description="Helical" evidence="3">
    <location>
        <begin position="144"/>
        <end position="166"/>
    </location>
</feature>
<dbReference type="InterPro" id="IPR001733">
    <property type="entry name" value="Peptidase_S26B"/>
</dbReference>
<evidence type="ECO:0000256" key="1">
    <source>
        <dbReference type="NCBIfam" id="TIGR02228"/>
    </source>
</evidence>
<accession>A0ABP6XHA8</accession>
<protein>
    <recommendedName>
        <fullName evidence="1">Signal peptidase I</fullName>
        <ecNumber evidence="1">3.4.21.89</ecNumber>
    </recommendedName>
</protein>
<dbReference type="EMBL" id="BAAAYR010000002">
    <property type="protein sequence ID" value="GAA3567188.1"/>
    <property type="molecule type" value="Genomic_DNA"/>
</dbReference>
<keyword evidence="3" id="KW-0812">Transmembrane</keyword>
<feature type="compositionally biased region" description="Pro residues" evidence="2">
    <location>
        <begin position="187"/>
        <end position="198"/>
    </location>
</feature>
<dbReference type="CDD" id="cd06530">
    <property type="entry name" value="S26_SPase_I"/>
    <property type="match status" value="1"/>
</dbReference>
<evidence type="ECO:0000313" key="4">
    <source>
        <dbReference type="EMBL" id="GAA3567188.1"/>
    </source>
</evidence>
<proteinExistence type="predicted"/>
<feature type="compositionally biased region" description="Low complexity" evidence="2">
    <location>
        <begin position="199"/>
        <end position="208"/>
    </location>
</feature>
<dbReference type="NCBIfam" id="TIGR02228">
    <property type="entry name" value="sigpep_I_arch"/>
    <property type="match status" value="1"/>
</dbReference>
<keyword evidence="3" id="KW-1133">Transmembrane helix</keyword>
<sequence length="208" mass="21726">MRAARFGWSVLSWVVLLLLVAVLALGVIGPRLLGGQAWTVLTGSMNPRYPPGTLVVTRPVAPAELGVGDVITYQLESGRPAVVTHRIVAVGTNARGETVFTTRGDANEAADPRPVQVGQVRGELAYAVPVLGRVNALLTPDHRVWVVAAGAVSLVGYALRMFVGVAQDRRLARRRRAAATDATAAGPPTPSAPGPVLAPVPALEEVTP</sequence>
<evidence type="ECO:0000313" key="5">
    <source>
        <dbReference type="Proteomes" id="UP001500767"/>
    </source>
</evidence>
<comment type="caution">
    <text evidence="4">The sequence shown here is derived from an EMBL/GenBank/DDBJ whole genome shotgun (WGS) entry which is preliminary data.</text>
</comment>
<keyword evidence="5" id="KW-1185">Reference proteome</keyword>
<name>A0ABP6XHA8_9ACTN</name>